<feature type="signal peptide" evidence="13">
    <location>
        <begin position="1"/>
        <end position="23"/>
    </location>
</feature>
<name>A0A8S1HIH9_9PELO</name>
<dbReference type="CDD" id="cd02440">
    <property type="entry name" value="AdoMet_MTases"/>
    <property type="match status" value="1"/>
</dbReference>
<gene>
    <name evidence="14" type="ORF">CAUJ_LOCUS12365</name>
</gene>
<evidence type="ECO:0000313" key="15">
    <source>
        <dbReference type="Proteomes" id="UP000835052"/>
    </source>
</evidence>
<evidence type="ECO:0000256" key="1">
    <source>
        <dbReference type="ARBA" id="ARBA00004514"/>
    </source>
</evidence>
<dbReference type="GO" id="GO:0004719">
    <property type="term" value="F:protein-L-isoaspartate (D-aspartate) O-methyltransferase activity"/>
    <property type="evidence" value="ECO:0007669"/>
    <property type="project" value="UniProtKB-EC"/>
</dbReference>
<evidence type="ECO:0000256" key="6">
    <source>
        <dbReference type="ARBA" id="ARBA00022603"/>
    </source>
</evidence>
<dbReference type="FunFam" id="3.40.50.150:FF:000235">
    <property type="entry name" value="Protein-L-isoaspartate O-methyltransferase"/>
    <property type="match status" value="1"/>
</dbReference>
<proteinExistence type="inferred from homology"/>
<comment type="function">
    <text evidence="12">Initiates the repair of damaged proteins by catalyzing methyl esterification of L-isoaspartyl and D-aspartyl residues produced by spontaneous isomerization and racemization of L-aspartyl and L-asparaginyl residues in aging peptides and proteins.</text>
</comment>
<dbReference type="GO" id="GO:0032259">
    <property type="term" value="P:methylation"/>
    <property type="evidence" value="ECO:0007669"/>
    <property type="project" value="UniProtKB-KW"/>
</dbReference>
<accession>A0A8S1HIH9</accession>
<feature type="chain" id="PRO_5035917551" description="protein-L-isoaspartate(D-aspartate) O-methyltransferase" evidence="13">
    <location>
        <begin position="24"/>
        <end position="246"/>
    </location>
</feature>
<dbReference type="PANTHER" id="PTHR11579:SF0">
    <property type="entry name" value="PROTEIN-L-ISOASPARTATE(D-ASPARTATE) O-METHYLTRANSFERASE"/>
    <property type="match status" value="1"/>
</dbReference>
<sequence>MNIRSKALSTLLVLSSQIRLSMSWRSSGNSNAELVTNMKKNGLFSSNRVGEAMLAVDRGDFTNNNPYEDRPQTIGFNATISAPHMHAAALEALKDHFVAGANALDVGSGSGFLAACMAQMVGPNRTVVGIEHIPQLVEMSKKNVAKHHRNLLENQNLILVEGDGRLGYPSKAPYMAIHVGAAAKEIPPQLIEQLAEGGRMVIPVEKSVGEQYFLQVEKVNGQVRQKAIESVIYVPLTSREKQLGIE</sequence>
<dbReference type="Pfam" id="PF01135">
    <property type="entry name" value="PCMT"/>
    <property type="match status" value="1"/>
</dbReference>
<keyword evidence="8" id="KW-0949">S-adenosyl-L-methionine</keyword>
<comment type="similarity">
    <text evidence="2">Belongs to the methyltransferase superfamily. L-isoaspartyl/D-aspartyl protein methyltransferase family.</text>
</comment>
<evidence type="ECO:0000256" key="8">
    <source>
        <dbReference type="ARBA" id="ARBA00022691"/>
    </source>
</evidence>
<evidence type="ECO:0000256" key="3">
    <source>
        <dbReference type="ARBA" id="ARBA00011245"/>
    </source>
</evidence>
<dbReference type="Proteomes" id="UP000835052">
    <property type="component" value="Unassembled WGS sequence"/>
</dbReference>
<evidence type="ECO:0000256" key="9">
    <source>
        <dbReference type="ARBA" id="ARBA00031323"/>
    </source>
</evidence>
<dbReference type="OrthoDB" id="73890at2759"/>
<evidence type="ECO:0000256" key="13">
    <source>
        <dbReference type="SAM" id="SignalP"/>
    </source>
</evidence>
<evidence type="ECO:0000256" key="10">
    <source>
        <dbReference type="ARBA" id="ARBA00031350"/>
    </source>
</evidence>
<dbReference type="EMBL" id="CAJGYM010000072">
    <property type="protein sequence ID" value="CAD6196451.1"/>
    <property type="molecule type" value="Genomic_DNA"/>
</dbReference>
<dbReference type="EC" id="2.1.1.77" evidence="4"/>
<comment type="subcellular location">
    <subcellularLocation>
        <location evidence="1">Cytoplasm</location>
        <location evidence="1">Cytosol</location>
    </subcellularLocation>
</comment>
<dbReference type="Gene3D" id="3.40.50.150">
    <property type="entry name" value="Vaccinia Virus protein VP39"/>
    <property type="match status" value="1"/>
</dbReference>
<evidence type="ECO:0000256" key="2">
    <source>
        <dbReference type="ARBA" id="ARBA00005369"/>
    </source>
</evidence>
<dbReference type="SUPFAM" id="SSF53335">
    <property type="entry name" value="S-adenosyl-L-methionine-dependent methyltransferases"/>
    <property type="match status" value="1"/>
</dbReference>
<dbReference type="InterPro" id="IPR000682">
    <property type="entry name" value="PCMT"/>
</dbReference>
<evidence type="ECO:0000313" key="14">
    <source>
        <dbReference type="EMBL" id="CAD6196451.1"/>
    </source>
</evidence>
<dbReference type="InterPro" id="IPR029063">
    <property type="entry name" value="SAM-dependent_MTases_sf"/>
</dbReference>
<comment type="catalytic activity">
    <reaction evidence="11">
        <text>[protein]-L-isoaspartate + S-adenosyl-L-methionine = [protein]-L-isoaspartate alpha-methyl ester + S-adenosyl-L-homocysteine</text>
        <dbReference type="Rhea" id="RHEA:12705"/>
        <dbReference type="Rhea" id="RHEA-COMP:12143"/>
        <dbReference type="Rhea" id="RHEA-COMP:12144"/>
        <dbReference type="ChEBI" id="CHEBI:57856"/>
        <dbReference type="ChEBI" id="CHEBI:59789"/>
        <dbReference type="ChEBI" id="CHEBI:90596"/>
        <dbReference type="ChEBI" id="CHEBI:90598"/>
        <dbReference type="EC" id="2.1.1.77"/>
    </reaction>
    <physiologicalReaction direction="left-to-right" evidence="11">
        <dbReference type="Rhea" id="RHEA:12706"/>
    </physiologicalReaction>
</comment>
<keyword evidence="13" id="KW-0732">Signal</keyword>
<evidence type="ECO:0000256" key="12">
    <source>
        <dbReference type="ARBA" id="ARBA00054057"/>
    </source>
</evidence>
<keyword evidence="7" id="KW-0808">Transferase</keyword>
<comment type="subunit">
    <text evidence="3">Monomer.</text>
</comment>
<comment type="caution">
    <text evidence="14">The sequence shown here is derived from an EMBL/GenBank/DDBJ whole genome shotgun (WGS) entry which is preliminary data.</text>
</comment>
<evidence type="ECO:0000256" key="5">
    <source>
        <dbReference type="ARBA" id="ARBA00022490"/>
    </source>
</evidence>
<evidence type="ECO:0000256" key="4">
    <source>
        <dbReference type="ARBA" id="ARBA00011890"/>
    </source>
</evidence>
<dbReference type="NCBIfam" id="TIGR00080">
    <property type="entry name" value="pimt"/>
    <property type="match status" value="1"/>
</dbReference>
<keyword evidence="6" id="KW-0489">Methyltransferase</keyword>
<dbReference type="GO" id="GO:0006950">
    <property type="term" value="P:response to stress"/>
    <property type="evidence" value="ECO:0007669"/>
    <property type="project" value="UniProtKB-ARBA"/>
</dbReference>
<evidence type="ECO:0000256" key="7">
    <source>
        <dbReference type="ARBA" id="ARBA00022679"/>
    </source>
</evidence>
<evidence type="ECO:0000256" key="11">
    <source>
        <dbReference type="ARBA" id="ARBA00035815"/>
    </source>
</evidence>
<keyword evidence="15" id="KW-1185">Reference proteome</keyword>
<dbReference type="PANTHER" id="PTHR11579">
    <property type="entry name" value="PROTEIN-L-ISOASPARTATE O-METHYLTRANSFERASE"/>
    <property type="match status" value="1"/>
</dbReference>
<reference evidence="14" key="1">
    <citation type="submission" date="2020-10" db="EMBL/GenBank/DDBJ databases">
        <authorList>
            <person name="Kikuchi T."/>
        </authorList>
    </citation>
    <scope>NUCLEOTIDE SEQUENCE</scope>
    <source>
        <strain evidence="14">NKZ352</strain>
    </source>
</reference>
<keyword evidence="5" id="KW-0963">Cytoplasm</keyword>
<dbReference type="GO" id="GO:0005829">
    <property type="term" value="C:cytosol"/>
    <property type="evidence" value="ECO:0007669"/>
    <property type="project" value="UniProtKB-SubCell"/>
</dbReference>
<organism evidence="14 15">
    <name type="scientific">Caenorhabditis auriculariae</name>
    <dbReference type="NCBI Taxonomy" id="2777116"/>
    <lineage>
        <taxon>Eukaryota</taxon>
        <taxon>Metazoa</taxon>
        <taxon>Ecdysozoa</taxon>
        <taxon>Nematoda</taxon>
        <taxon>Chromadorea</taxon>
        <taxon>Rhabditida</taxon>
        <taxon>Rhabditina</taxon>
        <taxon>Rhabditomorpha</taxon>
        <taxon>Rhabditoidea</taxon>
        <taxon>Rhabditidae</taxon>
        <taxon>Peloderinae</taxon>
        <taxon>Caenorhabditis</taxon>
    </lineage>
</organism>
<protein>
    <recommendedName>
        <fullName evidence="4">protein-L-isoaspartate(D-aspartate) O-methyltransferase</fullName>
        <ecNumber evidence="4">2.1.1.77</ecNumber>
    </recommendedName>
    <alternativeName>
        <fullName evidence="10">L-isoaspartyl protein carboxyl methyltransferase</fullName>
    </alternativeName>
    <alternativeName>
        <fullName evidence="9">Protein-beta-aspartate methyltransferase</fullName>
    </alternativeName>
</protein>
<dbReference type="AlphaFoldDB" id="A0A8S1HIH9"/>